<dbReference type="EMBL" id="PFAJ01000016">
    <property type="protein sequence ID" value="PIR97462.1"/>
    <property type="molecule type" value="Genomic_DNA"/>
</dbReference>
<comment type="caution">
    <text evidence="3">The sequence shown here is derived from an EMBL/GenBank/DDBJ whole genome shotgun (WGS) entry which is preliminary data.</text>
</comment>
<keyword evidence="2" id="KW-1133">Transmembrane helix</keyword>
<dbReference type="AlphaFoldDB" id="A0A2H0VED1"/>
<reference evidence="4" key="1">
    <citation type="submission" date="2017-09" db="EMBL/GenBank/DDBJ databases">
        <title>Depth-based differentiation of microbial function through sediment-hosted aquifers and enrichment of novel symbionts in the deep terrestrial subsurface.</title>
        <authorList>
            <person name="Probst A.J."/>
            <person name="Ladd B."/>
            <person name="Jarett J.K."/>
            <person name="Geller-Mcgrath D.E."/>
            <person name="Sieber C.M.K."/>
            <person name="Emerson J.B."/>
            <person name="Anantharaman K."/>
            <person name="Thomas B.C."/>
            <person name="Malmstrom R."/>
            <person name="Stieglmeier M."/>
            <person name="Klingl A."/>
            <person name="Woyke T."/>
            <person name="Ryan C.M."/>
            <person name="Banfield J.F."/>
        </authorList>
    </citation>
    <scope>NUCLEOTIDE SEQUENCE [LARGE SCALE GENOMIC DNA]</scope>
</reference>
<gene>
    <name evidence="3" type="ORF">COT91_01285</name>
</gene>
<feature type="compositionally biased region" description="Low complexity" evidence="1">
    <location>
        <begin position="91"/>
        <end position="121"/>
    </location>
</feature>
<dbReference type="Proteomes" id="UP000230557">
    <property type="component" value="Unassembled WGS sequence"/>
</dbReference>
<proteinExistence type="predicted"/>
<evidence type="ECO:0000256" key="1">
    <source>
        <dbReference type="SAM" id="MobiDB-lite"/>
    </source>
</evidence>
<evidence type="ECO:0000313" key="3">
    <source>
        <dbReference type="EMBL" id="PIR97462.1"/>
    </source>
</evidence>
<evidence type="ECO:0000256" key="2">
    <source>
        <dbReference type="SAM" id="Phobius"/>
    </source>
</evidence>
<feature type="region of interest" description="Disordered" evidence="1">
    <location>
        <begin position="225"/>
        <end position="246"/>
    </location>
</feature>
<feature type="transmembrane region" description="Helical" evidence="2">
    <location>
        <begin position="52"/>
        <end position="74"/>
    </location>
</feature>
<keyword evidence="2" id="KW-0812">Transmembrane</keyword>
<name>A0A2H0VED1_9BACT</name>
<evidence type="ECO:0000313" key="4">
    <source>
        <dbReference type="Proteomes" id="UP000230557"/>
    </source>
</evidence>
<organism evidence="3 4">
    <name type="scientific">Candidatus Doudnabacteria bacterium CG10_big_fil_rev_8_21_14_0_10_41_10</name>
    <dbReference type="NCBI Taxonomy" id="1974551"/>
    <lineage>
        <taxon>Bacteria</taxon>
        <taxon>Candidatus Doudnaibacteriota</taxon>
    </lineage>
</organism>
<accession>A0A2H0VED1</accession>
<protein>
    <submittedName>
        <fullName evidence="3">Uncharacterized protein</fullName>
    </submittedName>
</protein>
<feature type="region of interest" description="Disordered" evidence="1">
    <location>
        <begin position="91"/>
        <end position="123"/>
    </location>
</feature>
<sequence>MFTPPDEANNLDIEAMNDSSDNLEVIESDVHAMPQKFRQAGSLPKKKGRLNWFIIGSIIVVALAAIIVVAIMFFSSPQEVGELPDLSDVQVNGNQNVNSNQNTNQADNQDSQQQTADSQGGRDLQRITDVSQLRTALLLHFNSYQVFPTDLDALAPEFLSEVPINPRPGGLAYEYLPEEDQLNYQLKFALEQGGLWGVARLRQGSYIATASGITPEEVFRLEQDNQDDSDDNQNSQAEGDQPQALRQGLDTDSDQLTDIEENIYQTNSTNQDTDGDGFNDAQEILNHYDPTSAEGRLIDSSLIEIYQNPSHPYSLFYPKVWSARSLTANDSEVIFTATTGEFIEVIVADNPLGVSAYNWYLAQNNADLARSLRSLMIGGFSAVQTEDGLNTYVSYGSKIYIITYNIGTQQQMNFQTTYQLVLNSFIFFGSPENQETGSNQGDSVIVAPES</sequence>
<keyword evidence="2" id="KW-0472">Membrane</keyword>